<evidence type="ECO:0000313" key="2">
    <source>
        <dbReference type="Proteomes" id="UP000327157"/>
    </source>
</evidence>
<proteinExistence type="predicted"/>
<dbReference type="EMBL" id="SMOL01000157">
    <property type="protein sequence ID" value="KAB2626649.1"/>
    <property type="molecule type" value="Genomic_DNA"/>
</dbReference>
<sequence>MAEKLRASFEQVMLEHIPNTTNRYVDALPILGSKLIFVEEQPNIAIFRRNAPKELSKPSRELNLKHLKEYINVTRTLLKCLSGGVLT</sequence>
<reference evidence="1 2" key="3">
    <citation type="submission" date="2019-11" db="EMBL/GenBank/DDBJ databases">
        <title>A de novo genome assembly of a pear dwarfing rootstock.</title>
        <authorList>
            <person name="Wang F."/>
            <person name="Wang J."/>
            <person name="Li S."/>
            <person name="Zhang Y."/>
            <person name="Fang M."/>
            <person name="Ma L."/>
            <person name="Zhao Y."/>
            <person name="Jiang S."/>
        </authorList>
    </citation>
    <scope>NUCLEOTIDE SEQUENCE [LARGE SCALE GENOMIC DNA]</scope>
    <source>
        <strain evidence="1">S2</strain>
        <tissue evidence="1">Leaf</tissue>
    </source>
</reference>
<reference evidence="1 2" key="1">
    <citation type="submission" date="2019-09" db="EMBL/GenBank/DDBJ databases">
        <authorList>
            <person name="Ou C."/>
        </authorList>
    </citation>
    <scope>NUCLEOTIDE SEQUENCE [LARGE SCALE GENOMIC DNA]</scope>
    <source>
        <strain evidence="1">S2</strain>
        <tissue evidence="1">Leaf</tissue>
    </source>
</reference>
<evidence type="ECO:0000313" key="1">
    <source>
        <dbReference type="EMBL" id="KAB2626649.1"/>
    </source>
</evidence>
<protein>
    <submittedName>
        <fullName evidence="1">Uncharacterized protein</fullName>
    </submittedName>
</protein>
<gene>
    <name evidence="1" type="ORF">D8674_020267</name>
</gene>
<keyword evidence="2" id="KW-1185">Reference proteome</keyword>
<dbReference type="AlphaFoldDB" id="A0A5N5HF65"/>
<name>A0A5N5HF65_9ROSA</name>
<organism evidence="1 2">
    <name type="scientific">Pyrus ussuriensis x Pyrus communis</name>
    <dbReference type="NCBI Taxonomy" id="2448454"/>
    <lineage>
        <taxon>Eukaryota</taxon>
        <taxon>Viridiplantae</taxon>
        <taxon>Streptophyta</taxon>
        <taxon>Embryophyta</taxon>
        <taxon>Tracheophyta</taxon>
        <taxon>Spermatophyta</taxon>
        <taxon>Magnoliopsida</taxon>
        <taxon>eudicotyledons</taxon>
        <taxon>Gunneridae</taxon>
        <taxon>Pentapetalae</taxon>
        <taxon>rosids</taxon>
        <taxon>fabids</taxon>
        <taxon>Rosales</taxon>
        <taxon>Rosaceae</taxon>
        <taxon>Amygdaloideae</taxon>
        <taxon>Maleae</taxon>
        <taxon>Pyrus</taxon>
    </lineage>
</organism>
<reference evidence="2" key="2">
    <citation type="submission" date="2019-10" db="EMBL/GenBank/DDBJ databases">
        <title>A de novo genome assembly of a pear dwarfing rootstock.</title>
        <authorList>
            <person name="Wang F."/>
            <person name="Wang J."/>
            <person name="Li S."/>
            <person name="Zhang Y."/>
            <person name="Fang M."/>
            <person name="Ma L."/>
            <person name="Zhao Y."/>
            <person name="Jiang S."/>
        </authorList>
    </citation>
    <scope>NUCLEOTIDE SEQUENCE [LARGE SCALE GENOMIC DNA]</scope>
</reference>
<comment type="caution">
    <text evidence="1">The sequence shown here is derived from an EMBL/GenBank/DDBJ whole genome shotgun (WGS) entry which is preliminary data.</text>
</comment>
<accession>A0A5N5HF65</accession>
<dbReference type="Proteomes" id="UP000327157">
    <property type="component" value="Chromosome 2"/>
</dbReference>